<comment type="similarity">
    <text evidence="2">Belongs to the fasciclin-like AGP family.</text>
</comment>
<dbReference type="SUPFAM" id="SSF82153">
    <property type="entry name" value="FAS1 domain"/>
    <property type="match status" value="2"/>
</dbReference>
<dbReference type="InterPro" id="IPR033254">
    <property type="entry name" value="Plant_FLA"/>
</dbReference>
<dbReference type="PANTHER" id="PTHR32382">
    <property type="entry name" value="FASCICLIN-LIKE ARABINOGALACTAN PROTEIN"/>
    <property type="match status" value="1"/>
</dbReference>
<evidence type="ECO:0000256" key="7">
    <source>
        <dbReference type="ARBA" id="ARBA00022974"/>
    </source>
</evidence>
<evidence type="ECO:0000256" key="12">
    <source>
        <dbReference type="SAM" id="MobiDB-lite"/>
    </source>
</evidence>
<dbReference type="FunFam" id="2.30.180.10:FF:000008">
    <property type="entry name" value="Fasciclin-like arabinogalactan protein 10"/>
    <property type="match status" value="1"/>
</dbReference>
<keyword evidence="9" id="KW-0325">Glycoprotein</keyword>
<name>R0GM19_9BRAS</name>
<dbReference type="eggNOG" id="ENOG502QR33">
    <property type="taxonomic scope" value="Eukaryota"/>
</dbReference>
<dbReference type="GO" id="GO:0048364">
    <property type="term" value="P:root development"/>
    <property type="evidence" value="ECO:0007669"/>
    <property type="project" value="TreeGrafter"/>
</dbReference>
<feature type="domain" description="FAS1" evidence="13">
    <location>
        <begin position="203"/>
        <end position="342"/>
    </location>
</feature>
<sequence length="443" mass="46861">LLHSLTHSLSLKKPLSVSRTMAKKMSCLVIFNILLLLTIQTHAHNVTRLLASHPSFSSFSHYLTQTHLADEINRRTTITVCAVDNAAMAALTSKGYTISTLKNILSLHVLLDYFGTKKLHQIRDGSALAATMFQATGAAPGTTGFVNITDLRGGKVGFGPDSGDLSAFFVKSIEEVPYNISIIQISKVLPSETASAPTPAPAEMNLTGIMSAHGCKVFAETLLTNPGASKTFQESLEGGMTVFCPGDDAMKGFLPKYKNLTAPKKEAFLDFLAVPTYYSMAMLKSNNGPMNTLATDGANKFELTVQNDGEKVTLKTRINTVKIVDTLIDEQPLAIYATDKVLLPKELFKASAVDAPAPAPAPEDGDVADSPKPAKGKGKGKKKKAAPSPDESGFGDSDSPAEGPDGEADDSTADEAGAVRIIGGAKAGLVVSLLCLFASSWLL</sequence>
<evidence type="ECO:0000256" key="3">
    <source>
        <dbReference type="ARBA" id="ARBA00022475"/>
    </source>
</evidence>
<evidence type="ECO:0000256" key="1">
    <source>
        <dbReference type="ARBA" id="ARBA00004609"/>
    </source>
</evidence>
<dbReference type="AlphaFoldDB" id="R0GM19"/>
<organism evidence="14 15">
    <name type="scientific">Capsella rubella</name>
    <dbReference type="NCBI Taxonomy" id="81985"/>
    <lineage>
        <taxon>Eukaryota</taxon>
        <taxon>Viridiplantae</taxon>
        <taxon>Streptophyta</taxon>
        <taxon>Embryophyta</taxon>
        <taxon>Tracheophyta</taxon>
        <taxon>Spermatophyta</taxon>
        <taxon>Magnoliopsida</taxon>
        <taxon>eudicotyledons</taxon>
        <taxon>Gunneridae</taxon>
        <taxon>Pentapetalae</taxon>
        <taxon>rosids</taxon>
        <taxon>malvids</taxon>
        <taxon>Brassicales</taxon>
        <taxon>Brassicaceae</taxon>
        <taxon>Camelineae</taxon>
        <taxon>Capsella</taxon>
    </lineage>
</organism>
<keyword evidence="8" id="KW-0472">Membrane</keyword>
<evidence type="ECO:0000256" key="11">
    <source>
        <dbReference type="ARBA" id="ARBA00024686"/>
    </source>
</evidence>
<gene>
    <name evidence="14" type="ORF">CARUB_v10026407mg</name>
</gene>
<dbReference type="PANTHER" id="PTHR32382:SF4">
    <property type="entry name" value="FASCICLIN-LIKE ARABINOGALACTAN PROTEIN 1"/>
    <property type="match status" value="1"/>
</dbReference>
<dbReference type="PROSITE" id="PS50213">
    <property type="entry name" value="FAS1"/>
    <property type="match status" value="2"/>
</dbReference>
<keyword evidence="10" id="KW-0449">Lipoprotein</keyword>
<evidence type="ECO:0000259" key="13">
    <source>
        <dbReference type="PROSITE" id="PS50213"/>
    </source>
</evidence>
<dbReference type="Proteomes" id="UP000029121">
    <property type="component" value="Unassembled WGS sequence"/>
</dbReference>
<dbReference type="InterPro" id="IPR036378">
    <property type="entry name" value="FAS1_dom_sf"/>
</dbReference>
<evidence type="ECO:0000256" key="2">
    <source>
        <dbReference type="ARBA" id="ARBA00007843"/>
    </source>
</evidence>
<keyword evidence="7" id="KW-0654">Proteoglycan</keyword>
<evidence type="ECO:0000256" key="5">
    <source>
        <dbReference type="ARBA" id="ARBA00022729"/>
    </source>
</evidence>
<accession>R0GM19</accession>
<comment type="function">
    <text evidence="11">May be a cell surface adhesion protein.</text>
</comment>
<evidence type="ECO:0000256" key="9">
    <source>
        <dbReference type="ARBA" id="ARBA00023180"/>
    </source>
</evidence>
<comment type="subcellular location">
    <subcellularLocation>
        <location evidence="1">Cell membrane</location>
        <topology evidence="1">Lipid-anchor</topology>
        <topology evidence="1">GPI-anchor</topology>
    </subcellularLocation>
</comment>
<dbReference type="GO" id="GO:0098552">
    <property type="term" value="C:side of membrane"/>
    <property type="evidence" value="ECO:0007669"/>
    <property type="project" value="UniProtKB-KW"/>
</dbReference>
<dbReference type="InterPro" id="IPR000782">
    <property type="entry name" value="FAS1_domain"/>
</dbReference>
<feature type="compositionally biased region" description="Basic residues" evidence="12">
    <location>
        <begin position="374"/>
        <end position="385"/>
    </location>
</feature>
<dbReference type="SMART" id="SM00554">
    <property type="entry name" value="FAS1"/>
    <property type="match status" value="2"/>
</dbReference>
<dbReference type="STRING" id="81985.R0GM19"/>
<evidence type="ECO:0000313" key="14">
    <source>
        <dbReference type="EMBL" id="EOA13370.1"/>
    </source>
</evidence>
<feature type="region of interest" description="Disordered" evidence="12">
    <location>
        <begin position="356"/>
        <end position="414"/>
    </location>
</feature>
<keyword evidence="6" id="KW-0677">Repeat</keyword>
<feature type="domain" description="FAS1" evidence="13">
    <location>
        <begin position="43"/>
        <end position="189"/>
    </location>
</feature>
<evidence type="ECO:0000256" key="8">
    <source>
        <dbReference type="ARBA" id="ARBA00023136"/>
    </source>
</evidence>
<dbReference type="Gene3D" id="2.30.180.10">
    <property type="entry name" value="FAS1 domain"/>
    <property type="match status" value="2"/>
</dbReference>
<keyword evidence="3" id="KW-1003">Cell membrane</keyword>
<keyword evidence="5" id="KW-0732">Signal</keyword>
<dbReference type="GO" id="GO:0048367">
    <property type="term" value="P:shoot system development"/>
    <property type="evidence" value="ECO:0007669"/>
    <property type="project" value="TreeGrafter"/>
</dbReference>
<dbReference type="KEGG" id="crb:17874706"/>
<proteinExistence type="inferred from homology"/>
<evidence type="ECO:0000313" key="15">
    <source>
        <dbReference type="Proteomes" id="UP000029121"/>
    </source>
</evidence>
<keyword evidence="15" id="KW-1185">Reference proteome</keyword>
<feature type="compositionally biased region" description="Acidic residues" evidence="12">
    <location>
        <begin position="404"/>
        <end position="413"/>
    </location>
</feature>
<protein>
    <recommendedName>
        <fullName evidence="13">FAS1 domain-containing protein</fullName>
    </recommendedName>
</protein>
<dbReference type="Pfam" id="PF02469">
    <property type="entry name" value="Fasciclin"/>
    <property type="match status" value="2"/>
</dbReference>
<evidence type="ECO:0000256" key="6">
    <source>
        <dbReference type="ARBA" id="ARBA00022737"/>
    </source>
</evidence>
<dbReference type="EMBL" id="KB870812">
    <property type="protein sequence ID" value="EOA13370.1"/>
    <property type="molecule type" value="Genomic_DNA"/>
</dbReference>
<evidence type="ECO:0000256" key="4">
    <source>
        <dbReference type="ARBA" id="ARBA00022622"/>
    </source>
</evidence>
<dbReference type="GO" id="GO:0005886">
    <property type="term" value="C:plasma membrane"/>
    <property type="evidence" value="ECO:0007669"/>
    <property type="project" value="UniProtKB-SubCell"/>
</dbReference>
<evidence type="ECO:0000256" key="10">
    <source>
        <dbReference type="ARBA" id="ARBA00023288"/>
    </source>
</evidence>
<keyword evidence="4" id="KW-0336">GPI-anchor</keyword>
<feature type="non-terminal residue" evidence="14">
    <location>
        <position position="1"/>
    </location>
</feature>
<dbReference type="OrthoDB" id="682048at2759"/>
<dbReference type="FunFam" id="2.30.180.10:FF:000010">
    <property type="entry name" value="Fasciclin-like arabinogalactan protein 2"/>
    <property type="match status" value="1"/>
</dbReference>
<reference evidence="15" key="1">
    <citation type="journal article" date="2013" name="Nat. Genet.">
        <title>The Capsella rubella genome and the genomic consequences of rapid mating system evolution.</title>
        <authorList>
            <person name="Slotte T."/>
            <person name="Hazzouri K.M."/>
            <person name="Agren J.A."/>
            <person name="Koenig D."/>
            <person name="Maumus F."/>
            <person name="Guo Y.L."/>
            <person name="Steige K."/>
            <person name="Platts A.E."/>
            <person name="Escobar J.S."/>
            <person name="Newman L.K."/>
            <person name="Wang W."/>
            <person name="Mandakova T."/>
            <person name="Vello E."/>
            <person name="Smith L.M."/>
            <person name="Henz S.R."/>
            <person name="Steffen J."/>
            <person name="Takuno S."/>
            <person name="Brandvain Y."/>
            <person name="Coop G."/>
            <person name="Andolfatto P."/>
            <person name="Hu T.T."/>
            <person name="Blanchette M."/>
            <person name="Clark R.M."/>
            <person name="Quesneville H."/>
            <person name="Nordborg M."/>
            <person name="Gaut B.S."/>
            <person name="Lysak M.A."/>
            <person name="Jenkins J."/>
            <person name="Grimwood J."/>
            <person name="Chapman J."/>
            <person name="Prochnik S."/>
            <person name="Shu S."/>
            <person name="Rokhsar D."/>
            <person name="Schmutz J."/>
            <person name="Weigel D."/>
            <person name="Wright S.I."/>
        </authorList>
    </citation>
    <scope>NUCLEOTIDE SEQUENCE [LARGE SCALE GENOMIC DNA]</scope>
    <source>
        <strain evidence="15">cv. Monte Gargano</strain>
    </source>
</reference>